<accession>A0A7W8JT29</accession>
<evidence type="ECO:0000313" key="2">
    <source>
        <dbReference type="EMBL" id="MBB5361301.1"/>
    </source>
</evidence>
<comment type="caution">
    <text evidence="2">The sequence shown here is derived from an EMBL/GenBank/DDBJ whole genome shotgun (WGS) entry which is preliminary data.</text>
</comment>
<name>A0A7W8JT29_9DEIO</name>
<dbReference type="EMBL" id="JACHFL010000001">
    <property type="protein sequence ID" value="MBB5361301.1"/>
    <property type="molecule type" value="Genomic_DNA"/>
</dbReference>
<evidence type="ECO:0000313" key="3">
    <source>
        <dbReference type="Proteomes" id="UP000552709"/>
    </source>
</evidence>
<protein>
    <submittedName>
        <fullName evidence="2">Uncharacterized protein</fullName>
    </submittedName>
</protein>
<dbReference type="AlphaFoldDB" id="A0A7W8JT29"/>
<sequence length="89" mass="10421">MSEEETYRLTFKETGETQQFTGNLEYGLSKTRFTDSYLYMRGISWQRSPLFSVRRQFIREMEAGAASAESPLWRLDRLPTPTGATQEER</sequence>
<feature type="region of interest" description="Disordered" evidence="1">
    <location>
        <begin position="64"/>
        <end position="89"/>
    </location>
</feature>
<proteinExistence type="predicted"/>
<keyword evidence="3" id="KW-1185">Reference proteome</keyword>
<reference evidence="2 3" key="1">
    <citation type="submission" date="2020-08" db="EMBL/GenBank/DDBJ databases">
        <title>Genomic Encyclopedia of Type Strains, Phase IV (KMG-IV): sequencing the most valuable type-strain genomes for metagenomic binning, comparative biology and taxonomic classification.</title>
        <authorList>
            <person name="Goeker M."/>
        </authorList>
    </citation>
    <scope>NUCLEOTIDE SEQUENCE [LARGE SCALE GENOMIC DNA]</scope>
    <source>
        <strain evidence="2 3">DSM 27939</strain>
    </source>
</reference>
<evidence type="ECO:0000256" key="1">
    <source>
        <dbReference type="SAM" id="MobiDB-lite"/>
    </source>
</evidence>
<dbReference type="Proteomes" id="UP000552709">
    <property type="component" value="Unassembled WGS sequence"/>
</dbReference>
<organism evidence="2 3">
    <name type="scientific">Deinococcus humi</name>
    <dbReference type="NCBI Taxonomy" id="662880"/>
    <lineage>
        <taxon>Bacteria</taxon>
        <taxon>Thermotogati</taxon>
        <taxon>Deinococcota</taxon>
        <taxon>Deinococci</taxon>
        <taxon>Deinococcales</taxon>
        <taxon>Deinococcaceae</taxon>
        <taxon>Deinococcus</taxon>
    </lineage>
</organism>
<dbReference type="RefSeq" id="WP_184127389.1">
    <property type="nucleotide sequence ID" value="NZ_JACHFL010000001.1"/>
</dbReference>
<gene>
    <name evidence="2" type="ORF">HNQ08_000372</name>
</gene>